<reference evidence="1" key="2">
    <citation type="submission" date="2016-05" db="EMBL/GenBank/DDBJ databases">
        <authorList>
            <person name="Lavstsen T."/>
            <person name="Jespersen J.S."/>
        </authorList>
    </citation>
    <scope>NUCLEOTIDE SEQUENCE [LARGE SCALE GENOMIC DNA]</scope>
</reference>
<organism evidence="1 4">
    <name type="scientific">Plasmodium ovale wallikeri</name>
    <dbReference type="NCBI Taxonomy" id="864142"/>
    <lineage>
        <taxon>Eukaryota</taxon>
        <taxon>Sar</taxon>
        <taxon>Alveolata</taxon>
        <taxon>Apicomplexa</taxon>
        <taxon>Aconoidasida</taxon>
        <taxon>Haemosporida</taxon>
        <taxon>Plasmodiidae</taxon>
        <taxon>Plasmodium</taxon>
        <taxon>Plasmodium (Plasmodium)</taxon>
    </lineage>
</organism>
<evidence type="ECO:0000313" key="4">
    <source>
        <dbReference type="Proteomes" id="UP000078555"/>
    </source>
</evidence>
<name>A0A1A8YGY8_PLAOA</name>
<dbReference type="EMBL" id="FLRE01000017">
    <property type="protein sequence ID" value="SBT31431.1"/>
    <property type="molecule type" value="Genomic_DNA"/>
</dbReference>
<dbReference type="Proteomes" id="UP000078550">
    <property type="component" value="Unassembled WGS sequence"/>
</dbReference>
<protein>
    <submittedName>
        <fullName evidence="1">Uncharacterized protein</fullName>
    </submittedName>
</protein>
<proteinExistence type="predicted"/>
<evidence type="ECO:0000313" key="2">
    <source>
        <dbReference type="EMBL" id="SBT31431.1"/>
    </source>
</evidence>
<evidence type="ECO:0000313" key="1">
    <source>
        <dbReference type="EMBL" id="SBT30815.1"/>
    </source>
</evidence>
<dbReference type="EMBL" id="FLRD01000009">
    <property type="protein sequence ID" value="SBT30815.1"/>
    <property type="molecule type" value="Genomic_DNA"/>
</dbReference>
<evidence type="ECO:0000313" key="3">
    <source>
        <dbReference type="Proteomes" id="UP000078550"/>
    </source>
</evidence>
<keyword evidence="4" id="KW-1185">Reference proteome</keyword>
<reference evidence="3 4" key="1">
    <citation type="submission" date="2016-05" db="EMBL/GenBank/DDBJ databases">
        <authorList>
            <person name="Naeem Raeece"/>
        </authorList>
    </citation>
    <scope>NUCLEOTIDE SEQUENCE [LARGE SCALE GENOMIC DNA]</scope>
</reference>
<gene>
    <name evidence="1" type="ORF">POVWA1_003970</name>
    <name evidence="2" type="ORF">POVWA2_004110</name>
</gene>
<accession>A0A1A8YGY8</accession>
<sequence length="130" mass="14924">MCIGTGGQFLKSVATFAKKKKKKWHIKCQNVPPSLKIHAYMYLHERRSASKKKKKKVHTYAGRPEWDAKVGSAINTVITAKEVNIFAYMCKNKICRIVFVAKERKRIMLNTCEATAYLSGECHLLNLRCF</sequence>
<dbReference type="Proteomes" id="UP000078555">
    <property type="component" value="Unassembled WGS sequence"/>
</dbReference>
<dbReference type="AlphaFoldDB" id="A0A1A8YGY8"/>